<gene>
    <name evidence="1" type="ORF">PoB_003503200</name>
</gene>
<accession>A0AAV4AMP1</accession>
<evidence type="ECO:0000313" key="1">
    <source>
        <dbReference type="EMBL" id="GFO08527.1"/>
    </source>
</evidence>
<reference evidence="1 2" key="1">
    <citation type="journal article" date="2021" name="Elife">
        <title>Chloroplast acquisition without the gene transfer in kleptoplastic sea slugs, Plakobranchus ocellatus.</title>
        <authorList>
            <person name="Maeda T."/>
            <person name="Takahashi S."/>
            <person name="Yoshida T."/>
            <person name="Shimamura S."/>
            <person name="Takaki Y."/>
            <person name="Nagai Y."/>
            <person name="Toyoda A."/>
            <person name="Suzuki Y."/>
            <person name="Arimoto A."/>
            <person name="Ishii H."/>
            <person name="Satoh N."/>
            <person name="Nishiyama T."/>
            <person name="Hasebe M."/>
            <person name="Maruyama T."/>
            <person name="Minagawa J."/>
            <person name="Obokata J."/>
            <person name="Shigenobu S."/>
        </authorList>
    </citation>
    <scope>NUCLEOTIDE SEQUENCE [LARGE SCALE GENOMIC DNA]</scope>
</reference>
<dbReference type="EMBL" id="BLXT01003971">
    <property type="protein sequence ID" value="GFO08527.1"/>
    <property type="molecule type" value="Genomic_DNA"/>
</dbReference>
<dbReference type="Proteomes" id="UP000735302">
    <property type="component" value="Unassembled WGS sequence"/>
</dbReference>
<keyword evidence="2" id="KW-1185">Reference proteome</keyword>
<name>A0AAV4AMP1_9GAST</name>
<organism evidence="1 2">
    <name type="scientific">Plakobranchus ocellatus</name>
    <dbReference type="NCBI Taxonomy" id="259542"/>
    <lineage>
        <taxon>Eukaryota</taxon>
        <taxon>Metazoa</taxon>
        <taxon>Spiralia</taxon>
        <taxon>Lophotrochozoa</taxon>
        <taxon>Mollusca</taxon>
        <taxon>Gastropoda</taxon>
        <taxon>Heterobranchia</taxon>
        <taxon>Euthyneura</taxon>
        <taxon>Panpulmonata</taxon>
        <taxon>Sacoglossa</taxon>
        <taxon>Placobranchoidea</taxon>
        <taxon>Plakobranchidae</taxon>
        <taxon>Plakobranchus</taxon>
    </lineage>
</organism>
<protein>
    <submittedName>
        <fullName evidence="1">Uncharacterized protein</fullName>
    </submittedName>
</protein>
<dbReference type="AlphaFoldDB" id="A0AAV4AMP1"/>
<sequence>MSPHPPKPTHIPKEGHSISGWIQWLTRHQQPSTDVRSSEGSLQISGWLHWLTRHQQPSTDVKINRRVPADFRAVSMANAPSTILYRCEDQQKGPCRFQGGFNGLCAINNPLQM</sequence>
<proteinExistence type="predicted"/>
<evidence type="ECO:0000313" key="2">
    <source>
        <dbReference type="Proteomes" id="UP000735302"/>
    </source>
</evidence>
<comment type="caution">
    <text evidence="1">The sequence shown here is derived from an EMBL/GenBank/DDBJ whole genome shotgun (WGS) entry which is preliminary data.</text>
</comment>